<dbReference type="Pfam" id="PF10708">
    <property type="entry name" value="DUF2510"/>
    <property type="match status" value="1"/>
</dbReference>
<keyword evidence="3 7" id="KW-0812">Transmembrane</keyword>
<keyword evidence="2" id="KW-1003">Cell membrane</keyword>
<feature type="domain" description="RDD" evidence="8">
    <location>
        <begin position="71"/>
        <end position="209"/>
    </location>
</feature>
<evidence type="ECO:0000256" key="3">
    <source>
        <dbReference type="ARBA" id="ARBA00022692"/>
    </source>
</evidence>
<comment type="subcellular location">
    <subcellularLocation>
        <location evidence="1">Cell membrane</location>
        <topology evidence="1">Multi-pass membrane protein</topology>
    </subcellularLocation>
</comment>
<evidence type="ECO:0000256" key="6">
    <source>
        <dbReference type="SAM" id="MobiDB-lite"/>
    </source>
</evidence>
<dbReference type="RefSeq" id="WP_153761029.1">
    <property type="nucleotide sequence ID" value="NZ_CP045851.1"/>
</dbReference>
<dbReference type="Pfam" id="PF06271">
    <property type="entry name" value="RDD"/>
    <property type="match status" value="1"/>
</dbReference>
<evidence type="ECO:0000256" key="5">
    <source>
        <dbReference type="ARBA" id="ARBA00023136"/>
    </source>
</evidence>
<sequence>MDPGWYDDPFRRFTQRYHDGDGWTEHVSDGSGVSFVDPSGSDPFVAGPPPTGPAWSPSGVAGPPGAAGRPLASPWARLGANFLDSLIVGIPTSIVTGALFGPAIEVTEISTFGGEVTYEWEFHGPALLITLVVQLAYFVGFLVQRGATPGKMLVGLKVVDADEGRYPSPGAAFLRWLVTFSYILVIPFIVTVVMIFVDPRRQTLHDKAARTIVVREQR</sequence>
<gene>
    <name evidence="10" type="ORF">GH723_01755</name>
</gene>
<evidence type="ECO:0000313" key="10">
    <source>
        <dbReference type="EMBL" id="QGG96927.1"/>
    </source>
</evidence>
<name>A0A5Q2RRZ7_9ACTN</name>
<keyword evidence="4 7" id="KW-1133">Transmembrane helix</keyword>
<organism evidence="10 11">
    <name type="scientific">Actinomarinicola tropica</name>
    <dbReference type="NCBI Taxonomy" id="2789776"/>
    <lineage>
        <taxon>Bacteria</taxon>
        <taxon>Bacillati</taxon>
        <taxon>Actinomycetota</taxon>
        <taxon>Acidimicrobiia</taxon>
        <taxon>Acidimicrobiales</taxon>
        <taxon>Iamiaceae</taxon>
        <taxon>Actinomarinicola</taxon>
    </lineage>
</organism>
<dbReference type="InterPro" id="IPR018929">
    <property type="entry name" value="DUF2510"/>
</dbReference>
<dbReference type="Proteomes" id="UP000334019">
    <property type="component" value="Chromosome"/>
</dbReference>
<reference evidence="10 11" key="1">
    <citation type="submission" date="2019-11" db="EMBL/GenBank/DDBJ databases">
        <authorList>
            <person name="He Y."/>
        </authorList>
    </citation>
    <scope>NUCLEOTIDE SEQUENCE [LARGE SCALE GENOMIC DNA]</scope>
    <source>
        <strain evidence="10 11">SCSIO 58843</strain>
    </source>
</reference>
<keyword evidence="11" id="KW-1185">Reference proteome</keyword>
<proteinExistence type="predicted"/>
<accession>A0A5Q2RRZ7</accession>
<feature type="transmembrane region" description="Helical" evidence="7">
    <location>
        <begin position="173"/>
        <end position="197"/>
    </location>
</feature>
<dbReference type="EMBL" id="CP045851">
    <property type="protein sequence ID" value="QGG96927.1"/>
    <property type="molecule type" value="Genomic_DNA"/>
</dbReference>
<feature type="transmembrane region" description="Helical" evidence="7">
    <location>
        <begin position="124"/>
        <end position="143"/>
    </location>
</feature>
<dbReference type="KEGG" id="atq:GH723_01755"/>
<evidence type="ECO:0000256" key="7">
    <source>
        <dbReference type="SAM" id="Phobius"/>
    </source>
</evidence>
<keyword evidence="5 7" id="KW-0472">Membrane</keyword>
<dbReference type="InterPro" id="IPR010432">
    <property type="entry name" value="RDD"/>
</dbReference>
<feature type="region of interest" description="Disordered" evidence="6">
    <location>
        <begin position="38"/>
        <end position="66"/>
    </location>
</feature>
<dbReference type="PANTHER" id="PTHR36115:SF6">
    <property type="entry name" value="PROLINE-RICH ANTIGEN HOMOLOG"/>
    <property type="match status" value="1"/>
</dbReference>
<protein>
    <submittedName>
        <fullName evidence="10">DUF2510 domain-containing protein</fullName>
    </submittedName>
</protein>
<dbReference type="InterPro" id="IPR051791">
    <property type="entry name" value="Pra-immunoreactive"/>
</dbReference>
<evidence type="ECO:0000313" key="11">
    <source>
        <dbReference type="Proteomes" id="UP000334019"/>
    </source>
</evidence>
<evidence type="ECO:0000259" key="8">
    <source>
        <dbReference type="Pfam" id="PF06271"/>
    </source>
</evidence>
<evidence type="ECO:0000256" key="1">
    <source>
        <dbReference type="ARBA" id="ARBA00004651"/>
    </source>
</evidence>
<feature type="domain" description="DUF2510" evidence="9">
    <location>
        <begin position="3"/>
        <end position="29"/>
    </location>
</feature>
<feature type="transmembrane region" description="Helical" evidence="7">
    <location>
        <begin position="82"/>
        <end position="104"/>
    </location>
</feature>
<dbReference type="AlphaFoldDB" id="A0A5Q2RRZ7"/>
<evidence type="ECO:0000256" key="4">
    <source>
        <dbReference type="ARBA" id="ARBA00022989"/>
    </source>
</evidence>
<dbReference type="PANTHER" id="PTHR36115">
    <property type="entry name" value="PROLINE-RICH ANTIGEN HOMOLOG-RELATED"/>
    <property type="match status" value="1"/>
</dbReference>
<dbReference type="GO" id="GO:0005886">
    <property type="term" value="C:plasma membrane"/>
    <property type="evidence" value="ECO:0007669"/>
    <property type="project" value="UniProtKB-SubCell"/>
</dbReference>
<evidence type="ECO:0000259" key="9">
    <source>
        <dbReference type="Pfam" id="PF10708"/>
    </source>
</evidence>
<evidence type="ECO:0000256" key="2">
    <source>
        <dbReference type="ARBA" id="ARBA00022475"/>
    </source>
</evidence>
<feature type="compositionally biased region" description="Low complexity" evidence="6">
    <location>
        <begin position="53"/>
        <end position="66"/>
    </location>
</feature>